<comment type="caution">
    <text evidence="1">The sequence shown here is derived from an EMBL/GenBank/DDBJ whole genome shotgun (WGS) entry which is preliminary data.</text>
</comment>
<keyword evidence="2" id="KW-1185">Reference proteome</keyword>
<dbReference type="Proteomes" id="UP000231553">
    <property type="component" value="Unassembled WGS sequence"/>
</dbReference>
<name>A0A2M8IUQ0_9RHOB</name>
<gene>
    <name evidence="1" type="ORF">CVM52_23235</name>
</gene>
<proteinExistence type="predicted"/>
<dbReference type="EMBL" id="PGTB01000211">
    <property type="protein sequence ID" value="PJE34257.1"/>
    <property type="molecule type" value="Genomic_DNA"/>
</dbReference>
<protein>
    <submittedName>
        <fullName evidence="1">DUF1800 domain-containing protein</fullName>
    </submittedName>
</protein>
<reference evidence="1 2" key="1">
    <citation type="journal article" date="2018" name="Int. J. Syst. Evol. Microbiol.">
        <title>Pseudooceanicola lipolyticus sp. nov., a marine alphaproteobacterium, reclassification of Oceanicola flagellatus as Pseudooceanicola flagellatus comb. nov. and emended description of the genus Pseudooceanicola.</title>
        <authorList>
            <person name="Huang M.-M."/>
            <person name="Guo L.-L."/>
            <person name="Wu Y.-H."/>
            <person name="Lai Q.-L."/>
            <person name="Shao Z.-Z."/>
            <person name="Wang C.-S."/>
            <person name="Wu M."/>
            <person name="Xu X.-W."/>
        </authorList>
    </citation>
    <scope>NUCLEOTIDE SEQUENCE [LARGE SCALE GENOMIC DNA]</scope>
    <source>
        <strain evidence="1 2">157</strain>
    </source>
</reference>
<accession>A0A2M8IUQ0</accession>
<evidence type="ECO:0000313" key="2">
    <source>
        <dbReference type="Proteomes" id="UP000231553"/>
    </source>
</evidence>
<organism evidence="1 2">
    <name type="scientific">Pseudooceanicola lipolyticus</name>
    <dbReference type="NCBI Taxonomy" id="2029104"/>
    <lineage>
        <taxon>Bacteria</taxon>
        <taxon>Pseudomonadati</taxon>
        <taxon>Pseudomonadota</taxon>
        <taxon>Alphaproteobacteria</taxon>
        <taxon>Rhodobacterales</taxon>
        <taxon>Paracoccaceae</taxon>
        <taxon>Pseudooceanicola</taxon>
    </lineage>
</organism>
<dbReference type="Pfam" id="PF08811">
    <property type="entry name" value="DUF1800"/>
    <property type="match status" value="1"/>
</dbReference>
<dbReference type="AlphaFoldDB" id="A0A2M8IUQ0"/>
<dbReference type="RefSeq" id="WP_100164730.1">
    <property type="nucleotide sequence ID" value="NZ_PGTB01000211.1"/>
</dbReference>
<evidence type="ECO:0000313" key="1">
    <source>
        <dbReference type="EMBL" id="PJE34257.1"/>
    </source>
</evidence>
<dbReference type="OrthoDB" id="9772295at2"/>
<sequence>MVFSPQLAEIRFGCGLSPVIAPPAAPQALLDGLAAPDDMAQAFPIERYDTYRAWIARAKEVRRGTMRSKRSKESVDAFRKLKQEQARIGLTWTVHTLMRSTMSATPFRERLVAFWSDHFTAHGKNGILATATAPYIEEAIRPHIAGSFAELLIAASTHPLMLHYLDQAASVGPGSRAAAKQDKLEGLNENLAREVMELHTLGVGGPYGQQDVRELAELFTGMSTTRDGGFRFAEAYTEPGAETVLGQSYGGRRAGMDPIRAALTDLARHPATARHIARKLAVHFHSDTPPDDLVAHVEARFIATQGDLPSVYSALLEHPAAWDETRHNVKPPVDFVASAWRALAVRPERMARMKPGALRKLLEQPLIAMGQRWHRPNGPDGWPEQDAAWITPPGVSARLRWALAAPRELQPNLPDPRVFVDQALGPFATEKVRFAATAAESQPEAIGLVLASPAFQRR</sequence>
<dbReference type="InterPro" id="IPR014917">
    <property type="entry name" value="DUF1800"/>
</dbReference>